<dbReference type="Proteomes" id="UP000070065">
    <property type="component" value="Unassembled WGS sequence"/>
</dbReference>
<feature type="region of interest" description="Disordered" evidence="1">
    <location>
        <begin position="69"/>
        <end position="118"/>
    </location>
</feature>
<dbReference type="Pfam" id="PF07564">
    <property type="entry name" value="DUF1542"/>
    <property type="match status" value="3"/>
</dbReference>
<gene>
    <name evidence="3" type="ORF">HMPREF3228_01358</name>
</gene>
<protein>
    <recommendedName>
        <fullName evidence="2">DUF1542 domain-containing protein</fullName>
    </recommendedName>
</protein>
<feature type="domain" description="DUF1542" evidence="2">
    <location>
        <begin position="53"/>
        <end position="128"/>
    </location>
</feature>
<comment type="caution">
    <text evidence="3">The sequence shown here is derived from an EMBL/GenBank/DDBJ whole genome shotgun (WGS) entry which is preliminary data.</text>
</comment>
<dbReference type="PATRIC" id="fig|28037.231.peg.1348"/>
<dbReference type="RefSeq" id="WP_155640170.1">
    <property type="nucleotide sequence ID" value="NZ_KQ957883.1"/>
</dbReference>
<organism evidence="3 4">
    <name type="scientific">Streptococcus mitis</name>
    <dbReference type="NCBI Taxonomy" id="28037"/>
    <lineage>
        <taxon>Bacteria</taxon>
        <taxon>Bacillati</taxon>
        <taxon>Bacillota</taxon>
        <taxon>Bacilli</taxon>
        <taxon>Lactobacillales</taxon>
        <taxon>Streptococcaceae</taxon>
        <taxon>Streptococcus</taxon>
        <taxon>Streptococcus mitis group</taxon>
    </lineage>
</organism>
<accession>A0A133RWM5</accession>
<evidence type="ECO:0000313" key="3">
    <source>
        <dbReference type="EMBL" id="KXA59713.1"/>
    </source>
</evidence>
<sequence>LTTEEKEAAKAEARKLADAAKVNVDKATTDAGVAVVEQQGTTKVANVDPLAKAKPAAKAAIDAALKAQEQAIDAKPDSTKEEKEAAKEEARAKAEEAKSAIDKAASNGDVTTAKDAGVGTITPVEPKAEVKPAAKQAIEDAYNNKVAEIEKRSDLTTEEKEAAKA</sequence>
<name>A0A133RWM5_STRMT</name>
<reference evidence="3 4" key="1">
    <citation type="submission" date="2016-01" db="EMBL/GenBank/DDBJ databases">
        <authorList>
            <person name="Oliw E.H."/>
        </authorList>
    </citation>
    <scope>NUCLEOTIDE SEQUENCE [LARGE SCALE GENOMIC DNA]</scope>
    <source>
        <strain evidence="3 4">CMW7705B</strain>
    </source>
</reference>
<feature type="compositionally biased region" description="Basic and acidic residues" evidence="1">
    <location>
        <begin position="72"/>
        <end position="101"/>
    </location>
</feature>
<dbReference type="AlphaFoldDB" id="A0A133RWM5"/>
<feature type="non-terminal residue" evidence="3">
    <location>
        <position position="165"/>
    </location>
</feature>
<evidence type="ECO:0000259" key="2">
    <source>
        <dbReference type="Pfam" id="PF07564"/>
    </source>
</evidence>
<feature type="domain" description="DUF1542" evidence="2">
    <location>
        <begin position="130"/>
        <end position="164"/>
    </location>
</feature>
<dbReference type="EMBL" id="LRQR01000081">
    <property type="protein sequence ID" value="KXA59713.1"/>
    <property type="molecule type" value="Genomic_DNA"/>
</dbReference>
<evidence type="ECO:0000313" key="4">
    <source>
        <dbReference type="Proteomes" id="UP000070065"/>
    </source>
</evidence>
<evidence type="ECO:0000256" key="1">
    <source>
        <dbReference type="SAM" id="MobiDB-lite"/>
    </source>
</evidence>
<dbReference type="InterPro" id="IPR011439">
    <property type="entry name" value="DUF1542"/>
</dbReference>
<proteinExistence type="predicted"/>
<feature type="non-terminal residue" evidence="3">
    <location>
        <position position="1"/>
    </location>
</feature>
<feature type="domain" description="DUF1542" evidence="2">
    <location>
        <begin position="1"/>
        <end position="50"/>
    </location>
</feature>